<sequence length="271" mass="30432">MTELNEQGGFRVSMLASGSSGNCTYIETPKKKILVDCGLSGKKIQSLMHEIDRDLSEVDAILVTHEHRDHIHGLGVLARRYGVDLYANEATWKALPTTVGQIKNEQKHIFEMGEVLTLGDMDIQSFGVSHDAVAPQFYSFHYHNKQFVMLTDTGYVSDRLRGLLKNADAYLIESNHDLELLRMGRYPWNLKQRILGDQGHLSNDDGALAVSEMVGDKTKRIYLGHLSQDNNIKSLAHETMETILSEKGLGVNHTFKVLDTDPYVATELFKV</sequence>
<keyword evidence="2" id="KW-0378">Hydrolase</keyword>
<dbReference type="PANTHER" id="PTHR47619">
    <property type="entry name" value="METALLO-HYDROLASE YYCJ-RELATED"/>
    <property type="match status" value="1"/>
</dbReference>
<evidence type="ECO:0000259" key="1">
    <source>
        <dbReference type="SMART" id="SM00849"/>
    </source>
</evidence>
<keyword evidence="3" id="KW-1185">Reference proteome</keyword>
<dbReference type="AlphaFoldDB" id="A0A1S6IR57"/>
<dbReference type="Pfam" id="PF12706">
    <property type="entry name" value="Lactamase_B_2"/>
    <property type="match status" value="1"/>
</dbReference>
<dbReference type="Proteomes" id="UP000188993">
    <property type="component" value="Chromosome"/>
</dbReference>
<dbReference type="InterPro" id="IPR001279">
    <property type="entry name" value="Metallo-B-lactamas"/>
</dbReference>
<dbReference type="Gene3D" id="3.60.15.10">
    <property type="entry name" value="Ribonuclease Z/Hydroxyacylglutathione hydrolase-like"/>
    <property type="match status" value="1"/>
</dbReference>
<protein>
    <submittedName>
        <fullName evidence="2">Putative metallo-hydrolase YycJ</fullName>
        <ecNumber evidence="2">3.-.-.-</ecNumber>
    </submittedName>
</protein>
<dbReference type="EMBL" id="CP019728">
    <property type="protein sequence ID" value="AQS54033.1"/>
    <property type="molecule type" value="Genomic_DNA"/>
</dbReference>
<accession>A0A1S6IR57</accession>
<organism evidence="2 3">
    <name type="scientific">Jeotgalibaca dankookensis</name>
    <dbReference type="NCBI Taxonomy" id="708126"/>
    <lineage>
        <taxon>Bacteria</taxon>
        <taxon>Bacillati</taxon>
        <taxon>Bacillota</taxon>
        <taxon>Bacilli</taxon>
        <taxon>Lactobacillales</taxon>
        <taxon>Carnobacteriaceae</taxon>
        <taxon>Jeotgalibaca</taxon>
    </lineage>
</organism>
<dbReference type="InterPro" id="IPR036866">
    <property type="entry name" value="RibonucZ/Hydroxyglut_hydro"/>
</dbReference>
<dbReference type="KEGG" id="jda:BW727_101668"/>
<reference evidence="2 3" key="1">
    <citation type="journal article" date="2014" name="Int. J. Syst. Evol. Microbiol.">
        <title>Jeotgalibaca dankookensis gen. nov., sp. nov., a member of the family Carnobacteriaceae, isolated from seujeot (Korean traditional food).</title>
        <authorList>
            <person name="Lee D.G."/>
            <person name="Trujillo M.E."/>
            <person name="Kang H."/>
            <person name="Ahn T.Y."/>
        </authorList>
    </citation>
    <scope>NUCLEOTIDE SEQUENCE [LARGE SCALE GENOMIC DNA]</scope>
    <source>
        <strain evidence="2 3">EX-07</strain>
    </source>
</reference>
<proteinExistence type="predicted"/>
<dbReference type="CDD" id="cd07733">
    <property type="entry name" value="YycJ-like_MBL-fold"/>
    <property type="match status" value="1"/>
</dbReference>
<dbReference type="EC" id="3.-.-.-" evidence="2"/>
<dbReference type="GO" id="GO:0016787">
    <property type="term" value="F:hydrolase activity"/>
    <property type="evidence" value="ECO:0007669"/>
    <property type="project" value="UniProtKB-KW"/>
</dbReference>
<evidence type="ECO:0000313" key="2">
    <source>
        <dbReference type="EMBL" id="AQS54033.1"/>
    </source>
</evidence>
<name>A0A1S6IR57_9LACT</name>
<feature type="domain" description="Metallo-beta-lactamase" evidence="1">
    <location>
        <begin position="20"/>
        <end position="225"/>
    </location>
</feature>
<dbReference type="STRING" id="708126.BW727_101668"/>
<dbReference type="PANTHER" id="PTHR47619:SF1">
    <property type="entry name" value="EXODEOXYRIBONUCLEASE WALJ"/>
    <property type="match status" value="1"/>
</dbReference>
<dbReference type="InterPro" id="IPR052533">
    <property type="entry name" value="WalJ/YycJ-like"/>
</dbReference>
<evidence type="ECO:0000313" key="3">
    <source>
        <dbReference type="Proteomes" id="UP000188993"/>
    </source>
</evidence>
<dbReference type="SMART" id="SM00849">
    <property type="entry name" value="Lactamase_B"/>
    <property type="match status" value="1"/>
</dbReference>
<gene>
    <name evidence="2" type="primary">yycJ</name>
    <name evidence="2" type="ORF">BW727_101668</name>
</gene>
<dbReference type="SUPFAM" id="SSF56281">
    <property type="entry name" value="Metallo-hydrolase/oxidoreductase"/>
    <property type="match status" value="1"/>
</dbReference>
<dbReference type="InterPro" id="IPR058121">
    <property type="entry name" value="WalJ/YycJ"/>
</dbReference>